<reference evidence="10" key="1">
    <citation type="submission" date="2022-01" db="EMBL/GenBank/DDBJ databases">
        <authorList>
            <person name="Braso-Vives M."/>
        </authorList>
    </citation>
    <scope>NUCLEOTIDE SEQUENCE</scope>
</reference>
<dbReference type="InterPro" id="IPR033112">
    <property type="entry name" value="PLA2_Asp_AS"/>
</dbReference>
<dbReference type="InterPro" id="IPR033113">
    <property type="entry name" value="PLA2_histidine"/>
</dbReference>
<feature type="disulfide bond" evidence="6">
    <location>
        <begin position="92"/>
        <end position="117"/>
    </location>
</feature>
<dbReference type="SUPFAM" id="SSF48619">
    <property type="entry name" value="Phospholipase A2, PLA2"/>
    <property type="match status" value="1"/>
</dbReference>
<keyword evidence="8" id="KW-0732">Signal</keyword>
<feature type="chain" id="PRO_5035490291" description="Phospholipase A2" evidence="8">
    <location>
        <begin position="23"/>
        <end position="149"/>
    </location>
</feature>
<evidence type="ECO:0000256" key="4">
    <source>
        <dbReference type="PIRSR" id="PIRSR601211-1"/>
    </source>
</evidence>
<comment type="catalytic activity">
    <reaction evidence="8">
        <text>a 1,2-diacyl-sn-glycero-3-phosphocholine + H2O = a 1-acyl-sn-glycero-3-phosphocholine + a fatty acid + H(+)</text>
        <dbReference type="Rhea" id="RHEA:15801"/>
        <dbReference type="ChEBI" id="CHEBI:15377"/>
        <dbReference type="ChEBI" id="CHEBI:15378"/>
        <dbReference type="ChEBI" id="CHEBI:28868"/>
        <dbReference type="ChEBI" id="CHEBI:57643"/>
        <dbReference type="ChEBI" id="CHEBI:58168"/>
        <dbReference type="EC" id="3.1.1.4"/>
    </reaction>
</comment>
<keyword evidence="3 6" id="KW-1015">Disulfide bond</keyword>
<feature type="binding site" evidence="5">
    <location>
        <position position="61"/>
    </location>
    <ligand>
        <name>Ca(2+)</name>
        <dbReference type="ChEBI" id="CHEBI:29108"/>
    </ligand>
</feature>
<dbReference type="GO" id="GO:0005509">
    <property type="term" value="F:calcium ion binding"/>
    <property type="evidence" value="ECO:0007669"/>
    <property type="project" value="InterPro"/>
</dbReference>
<dbReference type="SMART" id="SM00085">
    <property type="entry name" value="PA2c"/>
    <property type="match status" value="1"/>
</dbReference>
<dbReference type="GO" id="GO:0016042">
    <property type="term" value="P:lipid catabolic process"/>
    <property type="evidence" value="ECO:0007669"/>
    <property type="project" value="InterPro"/>
</dbReference>
<keyword evidence="5" id="KW-0479">Metal-binding</keyword>
<feature type="binding site" evidence="5">
    <location>
        <position position="84"/>
    </location>
    <ligand>
        <name>Ca(2+)</name>
        <dbReference type="ChEBI" id="CHEBI:29108"/>
    </ligand>
</feature>
<dbReference type="OrthoDB" id="5841574at2759"/>
<evidence type="ECO:0000256" key="8">
    <source>
        <dbReference type="RuleBase" id="RU361236"/>
    </source>
</evidence>
<proteinExistence type="inferred from homology"/>
<dbReference type="Proteomes" id="UP000838412">
    <property type="component" value="Chromosome 12"/>
</dbReference>
<dbReference type="Pfam" id="PF00068">
    <property type="entry name" value="Phospholip_A2_1"/>
    <property type="match status" value="1"/>
</dbReference>
<feature type="disulfide bond" evidence="6">
    <location>
        <begin position="86"/>
        <end position="124"/>
    </location>
</feature>
<keyword evidence="11" id="KW-1185">Reference proteome</keyword>
<gene>
    <name evidence="10" type="primary">PLA2G1B</name>
    <name evidence="10" type="ORF">BLAG_LOCUS5466</name>
</gene>
<accession>A0A8K0EAP9</accession>
<keyword evidence="8" id="KW-0378">Hydrolase</keyword>
<feature type="active site" evidence="4">
    <location>
        <position position="83"/>
    </location>
</feature>
<feature type="disulfide bond" evidence="6">
    <location>
        <begin position="110"/>
        <end position="122"/>
    </location>
</feature>
<dbReference type="PANTHER" id="PTHR11716:SF51">
    <property type="entry name" value="PHOSPHOLIPASE A2"/>
    <property type="match status" value="1"/>
</dbReference>
<dbReference type="EMBL" id="OV696697">
    <property type="protein sequence ID" value="CAH1242131.1"/>
    <property type="molecule type" value="Genomic_DNA"/>
</dbReference>
<dbReference type="PROSITE" id="PS00119">
    <property type="entry name" value="PA2_ASP"/>
    <property type="match status" value="1"/>
</dbReference>
<evidence type="ECO:0000259" key="9">
    <source>
        <dbReference type="SMART" id="SM00085"/>
    </source>
</evidence>
<comment type="cofactor">
    <cofactor evidence="5">
        <name>Ca(2+)</name>
        <dbReference type="ChEBI" id="CHEBI:29108"/>
    </cofactor>
    <text evidence="5">Binds 1 Ca(2+) ion per subunit.</text>
</comment>
<feature type="disulfide bond" evidence="6">
    <location>
        <begin position="62"/>
        <end position="80"/>
    </location>
</feature>
<evidence type="ECO:0000313" key="10">
    <source>
        <dbReference type="EMBL" id="CAH1242131.1"/>
    </source>
</evidence>
<dbReference type="EC" id="3.1.1.4" evidence="8"/>
<dbReference type="GO" id="GO:0005576">
    <property type="term" value="C:extracellular region"/>
    <property type="evidence" value="ECO:0007669"/>
    <property type="project" value="UniProtKB-SubCell"/>
</dbReference>
<feature type="domain" description="Phospholipase A2-like central" evidence="9">
    <location>
        <begin position="36"/>
        <end position="148"/>
    </location>
</feature>
<dbReference type="PRINTS" id="PR00389">
    <property type="entry name" value="PHPHLIPASEA2"/>
</dbReference>
<dbReference type="InterPro" id="IPR001211">
    <property type="entry name" value="PLA2"/>
</dbReference>
<organism evidence="10 11">
    <name type="scientific">Branchiostoma lanceolatum</name>
    <name type="common">Common lancelet</name>
    <name type="synonym">Amphioxus lanceolatum</name>
    <dbReference type="NCBI Taxonomy" id="7740"/>
    <lineage>
        <taxon>Eukaryota</taxon>
        <taxon>Metazoa</taxon>
        <taxon>Chordata</taxon>
        <taxon>Cephalochordata</taxon>
        <taxon>Leptocardii</taxon>
        <taxon>Amphioxiformes</taxon>
        <taxon>Branchiostomatidae</taxon>
        <taxon>Branchiostoma</taxon>
    </lineage>
</organism>
<dbReference type="InterPro" id="IPR036444">
    <property type="entry name" value="PLipase_A2_dom_sf"/>
</dbReference>
<evidence type="ECO:0000256" key="2">
    <source>
        <dbReference type="ARBA" id="ARBA00022525"/>
    </source>
</evidence>
<keyword evidence="8" id="KW-0443">Lipid metabolism</keyword>
<dbReference type="Gene3D" id="1.20.90.10">
    <property type="entry name" value="Phospholipase A2 domain"/>
    <property type="match status" value="1"/>
</dbReference>
<evidence type="ECO:0000313" key="11">
    <source>
        <dbReference type="Proteomes" id="UP000838412"/>
    </source>
</evidence>
<protein>
    <recommendedName>
        <fullName evidence="8">Phospholipase A2</fullName>
        <ecNumber evidence="8">3.1.1.4</ecNumber>
    </recommendedName>
</protein>
<feature type="signal peptide" evidence="8">
    <location>
        <begin position="1"/>
        <end position="22"/>
    </location>
</feature>
<dbReference type="AlphaFoldDB" id="A0A8K0EAP9"/>
<dbReference type="GO" id="GO:0047498">
    <property type="term" value="F:calcium-dependent phospholipase A2 activity"/>
    <property type="evidence" value="ECO:0007669"/>
    <property type="project" value="TreeGrafter"/>
</dbReference>
<dbReference type="PANTHER" id="PTHR11716">
    <property type="entry name" value="PHOSPHOLIPASE A2 FAMILY MEMBER"/>
    <property type="match status" value="1"/>
</dbReference>
<name>A0A8K0EAP9_BRALA</name>
<evidence type="ECO:0000256" key="6">
    <source>
        <dbReference type="PIRSR" id="PIRSR601211-3"/>
    </source>
</evidence>
<dbReference type="GO" id="GO:0005543">
    <property type="term" value="F:phospholipid binding"/>
    <property type="evidence" value="ECO:0007669"/>
    <property type="project" value="TreeGrafter"/>
</dbReference>
<dbReference type="GO" id="GO:0006644">
    <property type="term" value="P:phospholipid metabolic process"/>
    <property type="evidence" value="ECO:0007669"/>
    <property type="project" value="InterPro"/>
</dbReference>
<comment type="subcellular location">
    <subcellularLocation>
        <location evidence="1 8">Secreted</location>
    </subcellularLocation>
</comment>
<dbReference type="GO" id="GO:0050482">
    <property type="term" value="P:arachidonate secretion"/>
    <property type="evidence" value="ECO:0007669"/>
    <property type="project" value="InterPro"/>
</dbReference>
<keyword evidence="5 8" id="KW-0106">Calcium</keyword>
<feature type="active site" evidence="4">
    <location>
        <position position="125"/>
    </location>
</feature>
<feature type="binding site" evidence="5">
    <location>
        <position position="63"/>
    </location>
    <ligand>
        <name>Ca(2+)</name>
        <dbReference type="ChEBI" id="CHEBI:29108"/>
    </ligand>
</feature>
<comment type="similarity">
    <text evidence="7">Belongs to the phospholipase A2 family.</text>
</comment>
<evidence type="ECO:0000256" key="5">
    <source>
        <dbReference type="PIRSR" id="PIRSR601211-2"/>
    </source>
</evidence>
<sequence length="149" mass="16763">MMRFIHLLFATVVFQLVVTSAGQSSRVGAKPRSKRGTWELGWLILCATGRPGYSYIDYGCYCGITDANPGDPVDGVDKCCESHDQCYRGTSCEDWTSPYLFFCWWGTVSCWNSEGTCQRQLCECDRQLVDCFADNPYNATLLNFCPGKE</sequence>
<dbReference type="CDD" id="cd00125">
    <property type="entry name" value="PLA2c"/>
    <property type="match status" value="1"/>
</dbReference>
<evidence type="ECO:0000256" key="3">
    <source>
        <dbReference type="ARBA" id="ARBA00023157"/>
    </source>
</evidence>
<evidence type="ECO:0000256" key="1">
    <source>
        <dbReference type="ARBA" id="ARBA00004613"/>
    </source>
</evidence>
<dbReference type="PROSITE" id="PS00118">
    <property type="entry name" value="PA2_HIS"/>
    <property type="match status" value="1"/>
</dbReference>
<feature type="disulfide bond" evidence="6">
    <location>
        <begin position="79"/>
        <end position="131"/>
    </location>
</feature>
<evidence type="ECO:0000256" key="7">
    <source>
        <dbReference type="RuleBase" id="RU003654"/>
    </source>
</evidence>
<dbReference type="InterPro" id="IPR016090">
    <property type="entry name" value="PLA2-like_dom"/>
</dbReference>
<keyword evidence="2 8" id="KW-0964">Secreted</keyword>